<dbReference type="Proteomes" id="UP000295497">
    <property type="component" value="Chromosome"/>
</dbReference>
<gene>
    <name evidence="2" type="ORF">SOCE836_085290</name>
</gene>
<accession>A0A4V0NHD8</accession>
<reference evidence="2 3" key="1">
    <citation type="submission" date="2015-09" db="EMBL/GenBank/DDBJ databases">
        <title>Sorangium comparison.</title>
        <authorList>
            <person name="Zaburannyi N."/>
            <person name="Bunk B."/>
            <person name="Overmann J."/>
            <person name="Mueller R."/>
        </authorList>
    </citation>
    <scope>NUCLEOTIDE SEQUENCE [LARGE SCALE GENOMIC DNA]</scope>
    <source>
        <strain evidence="2 3">So ce836</strain>
    </source>
</reference>
<dbReference type="AlphaFoldDB" id="A0A4V0NHD8"/>
<feature type="compositionally biased region" description="Basic and acidic residues" evidence="1">
    <location>
        <begin position="231"/>
        <end position="243"/>
    </location>
</feature>
<proteinExistence type="predicted"/>
<dbReference type="EMBL" id="CP012672">
    <property type="protein sequence ID" value="AUX36322.1"/>
    <property type="molecule type" value="Genomic_DNA"/>
</dbReference>
<feature type="region of interest" description="Disordered" evidence="1">
    <location>
        <begin position="217"/>
        <end position="243"/>
    </location>
</feature>
<protein>
    <submittedName>
        <fullName evidence="2">Uncharacterized protein</fullName>
    </submittedName>
</protein>
<evidence type="ECO:0000313" key="2">
    <source>
        <dbReference type="EMBL" id="AUX36322.1"/>
    </source>
</evidence>
<name>A0A4V0NHD8_SORCE</name>
<evidence type="ECO:0000313" key="3">
    <source>
        <dbReference type="Proteomes" id="UP000295497"/>
    </source>
</evidence>
<evidence type="ECO:0000256" key="1">
    <source>
        <dbReference type="SAM" id="MobiDB-lite"/>
    </source>
</evidence>
<sequence>MYGGLRLSWRGALMLSAALLGGSDGAGSGTDSRSGALGGQSGGVLGPCTARSEIIGVEDASRLGFSANDVVSAISGARSATLTWAEGGSTTVTVSAGAPLAARFVRFTRSAVEATAGGAGPPDDPVDLRATGCPGGDPLLEIDVPLRFSTEDGAFADSFPVTLRAVRRDAVAYIHVIHPSHIQGSYRISGVDPAEVDDVRLVLFGTIRSRMITGKLQGLAPANPNGTGEGPDTHGRRLDVAEF</sequence>
<organism evidence="2 3">
    <name type="scientific">Sorangium cellulosum</name>
    <name type="common">Polyangium cellulosum</name>
    <dbReference type="NCBI Taxonomy" id="56"/>
    <lineage>
        <taxon>Bacteria</taxon>
        <taxon>Pseudomonadati</taxon>
        <taxon>Myxococcota</taxon>
        <taxon>Polyangia</taxon>
        <taxon>Polyangiales</taxon>
        <taxon>Polyangiaceae</taxon>
        <taxon>Sorangium</taxon>
    </lineage>
</organism>